<keyword evidence="1 4" id="KW-0963">Cytoplasm</keyword>
<keyword evidence="2 4" id="KW-0808">Transferase</keyword>
<gene>
    <name evidence="4" type="primary">Mocs2</name>
    <name evidence="5" type="ORF">AAG570_007100</name>
</gene>
<name>A0ABD0YDG4_9HEMI</name>
<organism evidence="5 6">
    <name type="scientific">Ranatra chinensis</name>
    <dbReference type="NCBI Taxonomy" id="642074"/>
    <lineage>
        <taxon>Eukaryota</taxon>
        <taxon>Metazoa</taxon>
        <taxon>Ecdysozoa</taxon>
        <taxon>Arthropoda</taxon>
        <taxon>Hexapoda</taxon>
        <taxon>Insecta</taxon>
        <taxon>Pterygota</taxon>
        <taxon>Neoptera</taxon>
        <taxon>Paraneoptera</taxon>
        <taxon>Hemiptera</taxon>
        <taxon>Heteroptera</taxon>
        <taxon>Panheteroptera</taxon>
        <taxon>Nepomorpha</taxon>
        <taxon>Nepidae</taxon>
        <taxon>Ranatrinae</taxon>
        <taxon>Ranatra</taxon>
    </lineage>
</organism>
<dbReference type="PANTHER" id="PTHR23404">
    <property type="entry name" value="MOLYBDOPTERIN SYNTHASE RELATED"/>
    <property type="match status" value="1"/>
</dbReference>
<evidence type="ECO:0000313" key="6">
    <source>
        <dbReference type="Proteomes" id="UP001558652"/>
    </source>
</evidence>
<keyword evidence="6" id="KW-1185">Reference proteome</keyword>
<dbReference type="Pfam" id="PF02391">
    <property type="entry name" value="MoaE"/>
    <property type="match status" value="1"/>
</dbReference>
<evidence type="ECO:0000313" key="5">
    <source>
        <dbReference type="EMBL" id="KAL1115069.1"/>
    </source>
</evidence>
<feature type="binding site" evidence="4">
    <location>
        <begin position="124"/>
        <end position="126"/>
    </location>
    <ligand>
        <name>substrate</name>
    </ligand>
</feature>
<dbReference type="InterPro" id="IPR028888">
    <property type="entry name" value="MOCS2B_euk"/>
</dbReference>
<reference evidence="5 6" key="1">
    <citation type="submission" date="2024-07" db="EMBL/GenBank/DDBJ databases">
        <title>Chromosome-level genome assembly of the water stick insect Ranatra chinensis (Heteroptera: Nepidae).</title>
        <authorList>
            <person name="Liu X."/>
        </authorList>
    </citation>
    <scope>NUCLEOTIDE SEQUENCE [LARGE SCALE GENOMIC DNA]</scope>
    <source>
        <strain evidence="5">Cailab_2021Rc</strain>
        <tissue evidence="5">Muscle</tissue>
    </source>
</reference>
<comment type="caution">
    <text evidence="5">The sequence shown here is derived from an EMBL/GenBank/DDBJ whole genome shotgun (WGS) entry which is preliminary data.</text>
</comment>
<accession>A0ABD0YDG4</accession>
<dbReference type="AlphaFoldDB" id="A0ABD0YDG4"/>
<dbReference type="GO" id="GO:0030366">
    <property type="term" value="F:molybdopterin synthase activity"/>
    <property type="evidence" value="ECO:0007669"/>
    <property type="project" value="UniProtKB-UniRule"/>
</dbReference>
<comment type="pathway">
    <text evidence="4">Cofactor biosynthesis; molybdopterin biosynthesis.</text>
</comment>
<feature type="binding site" evidence="4">
    <location>
        <position position="117"/>
    </location>
    <ligand>
        <name>substrate</name>
    </ligand>
</feature>
<dbReference type="FunFam" id="3.90.1170.40:FF:000002">
    <property type="entry name" value="Molybdopterin synthase catalytic subunit"/>
    <property type="match status" value="1"/>
</dbReference>
<proteinExistence type="inferred from homology"/>
<evidence type="ECO:0000256" key="4">
    <source>
        <dbReference type="HAMAP-Rule" id="MF_03052"/>
    </source>
</evidence>
<comment type="function">
    <text evidence="4">Catalytic subunit of the molybdopterin synthase complex, a complex that catalyzes the conversion of precursor Z into molybdopterin. Acts by mediating the incorporation of 2 sulfur atoms from thiocarboxylated MOCS2A into precursor Z to generate a dithiolene group.</text>
</comment>
<evidence type="ECO:0000256" key="2">
    <source>
        <dbReference type="ARBA" id="ARBA00022679"/>
    </source>
</evidence>
<dbReference type="Gene3D" id="3.90.1170.40">
    <property type="entry name" value="Molybdopterin biosynthesis MoaE subunit"/>
    <property type="match status" value="1"/>
</dbReference>
<sequence>MNRIKLVEDALDVGEIVESVKSPKCGAVSVFVGTTRDNFANNEVVHLSYEAYVPMAEKCIERVCDEMRRKWPDIENIAVHHRLGEVKVTEASIVIAVSSPHRSASLEAVNFAINSLKATVPIWKKEHYRNRNAKWKQNEECLWSEKAPVPE</sequence>
<dbReference type="InterPro" id="IPR036563">
    <property type="entry name" value="MoaE_sf"/>
</dbReference>
<dbReference type="Proteomes" id="UP001558652">
    <property type="component" value="Unassembled WGS sequence"/>
</dbReference>
<evidence type="ECO:0000256" key="3">
    <source>
        <dbReference type="ARBA" id="ARBA00023150"/>
    </source>
</evidence>
<dbReference type="EMBL" id="JBFDAA010000020">
    <property type="protein sequence ID" value="KAL1115069.1"/>
    <property type="molecule type" value="Genomic_DNA"/>
</dbReference>
<comment type="catalytic activity">
    <reaction evidence="4">
        <text>2 [molybdopterin-synthase sulfur-carrier protein]-C-terminal-Gly-aminoethanethioate + cyclic pyranopterin phosphate + H2O = molybdopterin + 2 [molybdopterin-synthase sulfur-carrier protein]-C-terminal Gly-Gly + 2 H(+)</text>
        <dbReference type="Rhea" id="RHEA:26333"/>
        <dbReference type="Rhea" id="RHEA-COMP:12202"/>
        <dbReference type="Rhea" id="RHEA-COMP:19907"/>
        <dbReference type="ChEBI" id="CHEBI:15377"/>
        <dbReference type="ChEBI" id="CHEBI:15378"/>
        <dbReference type="ChEBI" id="CHEBI:58698"/>
        <dbReference type="ChEBI" id="CHEBI:59648"/>
        <dbReference type="ChEBI" id="CHEBI:90778"/>
        <dbReference type="ChEBI" id="CHEBI:232372"/>
        <dbReference type="EC" id="2.8.1.12"/>
    </reaction>
</comment>
<dbReference type="GO" id="GO:0006777">
    <property type="term" value="P:Mo-molybdopterin cofactor biosynthetic process"/>
    <property type="evidence" value="ECO:0007669"/>
    <property type="project" value="UniProtKB-UniRule"/>
</dbReference>
<comment type="subcellular location">
    <subcellularLocation>
        <location evidence="4">Cytoplasm</location>
    </subcellularLocation>
</comment>
<dbReference type="HAMAP" id="MF_03052">
    <property type="entry name" value="MOC2B"/>
    <property type="match status" value="1"/>
</dbReference>
<comment type="similarity">
    <text evidence="4">Belongs to the MoaE family. MOCS2B subfamily.</text>
</comment>
<dbReference type="GO" id="GO:1990140">
    <property type="term" value="C:molybdopterin synthase complex"/>
    <property type="evidence" value="ECO:0007669"/>
    <property type="project" value="UniProtKB-UniRule"/>
</dbReference>
<dbReference type="InterPro" id="IPR003448">
    <property type="entry name" value="Mopterin_biosynth_MoaE"/>
</dbReference>
<feature type="binding site" evidence="4">
    <location>
        <begin position="101"/>
        <end position="102"/>
    </location>
    <ligand>
        <name>substrate</name>
    </ligand>
</feature>
<evidence type="ECO:0000256" key="1">
    <source>
        <dbReference type="ARBA" id="ARBA00022490"/>
    </source>
</evidence>
<comment type="subunit">
    <text evidence="4">Heterotetramer; composed of 2 small (MOCS2A) and 2 large (MOCS2B) subunits.</text>
</comment>
<keyword evidence="3 4" id="KW-0501">Molybdenum cofactor biosynthesis</keyword>
<dbReference type="EC" id="2.8.1.12" evidence="4"/>
<dbReference type="SUPFAM" id="SSF54690">
    <property type="entry name" value="Molybdopterin synthase subunit MoaE"/>
    <property type="match status" value="1"/>
</dbReference>
<comment type="miscellaneous">
    <text evidence="4">This protein is produced by a bicistronic gene which also produces the large subunit (MOCS2A).</text>
</comment>
<dbReference type="CDD" id="cd00756">
    <property type="entry name" value="MoaE"/>
    <property type="match status" value="1"/>
</dbReference>
<protein>
    <recommendedName>
        <fullName evidence="4">Molybdopterin synthase catalytic subunit</fullName>
        <ecNumber evidence="4">2.8.1.12</ecNumber>
    </recommendedName>
    <alternativeName>
        <fullName evidence="4">Molybdenum cofactor synthesis protein 2 large subunit</fullName>
    </alternativeName>
    <alternativeName>
        <fullName evidence="4">Molybdenum cofactor synthesis protein 2B</fullName>
        <shortName evidence="4">MOCS2B</shortName>
    </alternativeName>
</protein>